<evidence type="ECO:0000256" key="8">
    <source>
        <dbReference type="SAM" id="MobiDB-lite"/>
    </source>
</evidence>
<dbReference type="PRINTS" id="PR00112">
    <property type="entry name" value="ACYLPHPHTASE"/>
</dbReference>
<dbReference type="SUPFAM" id="SSF54975">
    <property type="entry name" value="Acylphosphatase/BLUF domain-like"/>
    <property type="match status" value="1"/>
</dbReference>
<comment type="similarity">
    <text evidence="1 7">Belongs to the acylphosphatase family.</text>
</comment>
<evidence type="ECO:0000259" key="9">
    <source>
        <dbReference type="PROSITE" id="PS51160"/>
    </source>
</evidence>
<dbReference type="PROSITE" id="PS00151">
    <property type="entry name" value="ACYLPHOSPHATASE_2"/>
    <property type="match status" value="1"/>
</dbReference>
<protein>
    <recommendedName>
        <fullName evidence="3 5">Acylphosphatase</fullName>
        <ecNumber evidence="2 5">3.6.1.7</ecNumber>
    </recommendedName>
</protein>
<evidence type="ECO:0000256" key="7">
    <source>
        <dbReference type="RuleBase" id="RU004168"/>
    </source>
</evidence>
<feature type="region of interest" description="Disordered" evidence="8">
    <location>
        <begin position="1"/>
        <end position="30"/>
    </location>
</feature>
<keyword evidence="5 6" id="KW-0378">Hydrolase</keyword>
<evidence type="ECO:0000313" key="10">
    <source>
        <dbReference type="EMBL" id="QVI63513.1"/>
    </source>
</evidence>
<dbReference type="PROSITE" id="PS00150">
    <property type="entry name" value="ACYLPHOSPHATASE_1"/>
    <property type="match status" value="1"/>
</dbReference>
<dbReference type="Proteomes" id="UP000677804">
    <property type="component" value="Chromosome"/>
</dbReference>
<proteinExistence type="inferred from homology"/>
<dbReference type="PANTHER" id="PTHR47268:SF4">
    <property type="entry name" value="ACYLPHOSPHATASE"/>
    <property type="match status" value="1"/>
</dbReference>
<dbReference type="EMBL" id="CP074405">
    <property type="protein sequence ID" value="QVI63513.1"/>
    <property type="molecule type" value="Genomic_DNA"/>
</dbReference>
<evidence type="ECO:0000256" key="2">
    <source>
        <dbReference type="ARBA" id="ARBA00012150"/>
    </source>
</evidence>
<dbReference type="InterPro" id="IPR020456">
    <property type="entry name" value="Acylphosphatase"/>
</dbReference>
<evidence type="ECO:0000256" key="5">
    <source>
        <dbReference type="PROSITE-ProRule" id="PRU00520"/>
    </source>
</evidence>
<dbReference type="PROSITE" id="PS51160">
    <property type="entry name" value="ACYLPHOSPHATASE_3"/>
    <property type="match status" value="1"/>
</dbReference>
<accession>A0ABX8D8Z6</accession>
<organism evidence="10 11">
    <name type="scientific">Cellulomonas wangleii</name>
    <dbReference type="NCBI Taxonomy" id="2816956"/>
    <lineage>
        <taxon>Bacteria</taxon>
        <taxon>Bacillati</taxon>
        <taxon>Actinomycetota</taxon>
        <taxon>Actinomycetes</taxon>
        <taxon>Micrococcales</taxon>
        <taxon>Cellulomonadaceae</taxon>
        <taxon>Cellulomonas</taxon>
    </lineage>
</organism>
<feature type="domain" description="Acylphosphatase-like" evidence="9">
    <location>
        <begin position="34"/>
        <end position="120"/>
    </location>
</feature>
<feature type="active site" evidence="5">
    <location>
        <position position="67"/>
    </location>
</feature>
<dbReference type="Pfam" id="PF00708">
    <property type="entry name" value="Acylphosphatase"/>
    <property type="match status" value="1"/>
</dbReference>
<keyword evidence="11" id="KW-1185">Reference proteome</keyword>
<evidence type="ECO:0000256" key="6">
    <source>
        <dbReference type="RuleBase" id="RU000553"/>
    </source>
</evidence>
<dbReference type="InterPro" id="IPR001792">
    <property type="entry name" value="Acylphosphatase-like_dom"/>
</dbReference>
<reference evidence="10 11" key="1">
    <citation type="submission" date="2021-05" db="EMBL/GenBank/DDBJ databases">
        <title>Novel species in genus Cellulomonas.</title>
        <authorList>
            <person name="Zhang G."/>
        </authorList>
    </citation>
    <scope>NUCLEOTIDE SEQUENCE [LARGE SCALE GENOMIC DNA]</scope>
    <source>
        <strain evidence="11">zg-ZUI222</strain>
    </source>
</reference>
<dbReference type="GO" id="GO:0003998">
    <property type="term" value="F:acylphosphatase activity"/>
    <property type="evidence" value="ECO:0007669"/>
    <property type="project" value="UniProtKB-EC"/>
</dbReference>
<evidence type="ECO:0000256" key="4">
    <source>
        <dbReference type="ARBA" id="ARBA00047645"/>
    </source>
</evidence>
<feature type="active site" evidence="5">
    <location>
        <position position="49"/>
    </location>
</feature>
<comment type="catalytic activity">
    <reaction evidence="4 5 6">
        <text>an acyl phosphate + H2O = a carboxylate + phosphate + H(+)</text>
        <dbReference type="Rhea" id="RHEA:14965"/>
        <dbReference type="ChEBI" id="CHEBI:15377"/>
        <dbReference type="ChEBI" id="CHEBI:15378"/>
        <dbReference type="ChEBI" id="CHEBI:29067"/>
        <dbReference type="ChEBI" id="CHEBI:43474"/>
        <dbReference type="ChEBI" id="CHEBI:59918"/>
        <dbReference type="EC" id="3.6.1.7"/>
    </reaction>
</comment>
<dbReference type="PANTHER" id="PTHR47268">
    <property type="entry name" value="ACYLPHOSPHATASE"/>
    <property type="match status" value="1"/>
</dbReference>
<gene>
    <name evidence="10" type="ORF">KG103_06515</name>
</gene>
<dbReference type="InterPro" id="IPR036046">
    <property type="entry name" value="Acylphosphatase-like_dom_sf"/>
</dbReference>
<evidence type="ECO:0000256" key="1">
    <source>
        <dbReference type="ARBA" id="ARBA00005614"/>
    </source>
</evidence>
<name>A0ABX8D8Z6_9CELL</name>
<evidence type="ECO:0000256" key="3">
    <source>
        <dbReference type="ARBA" id="ARBA00015991"/>
    </source>
</evidence>
<sequence>MVTTPILPSLPPCSPPGASVTCPQGGRGAEDRVHRRVVVRGVVQGVGFRWSCAQEAARLGVAGWVRNRPDGAVETAVEGAPEQVDAMLAFLARGPRHARVTGLEVHEAPPQGLTTFEVEP</sequence>
<evidence type="ECO:0000313" key="11">
    <source>
        <dbReference type="Proteomes" id="UP000677804"/>
    </source>
</evidence>
<dbReference type="Gene3D" id="3.30.70.100">
    <property type="match status" value="1"/>
</dbReference>
<dbReference type="InterPro" id="IPR017968">
    <property type="entry name" value="Acylphosphatase_CS"/>
</dbReference>
<dbReference type="EC" id="3.6.1.7" evidence="2 5"/>